<protein>
    <recommendedName>
        <fullName evidence="12">ER transporter 6TM N-terminal domain-containing protein</fullName>
    </recommendedName>
</protein>
<evidence type="ECO:0000259" key="9">
    <source>
        <dbReference type="Pfam" id="PF13515"/>
    </source>
</evidence>
<feature type="region of interest" description="Disordered" evidence="5">
    <location>
        <begin position="288"/>
        <end position="367"/>
    </location>
</feature>
<dbReference type="Proteomes" id="UP000253551">
    <property type="component" value="Unassembled WGS sequence"/>
</dbReference>
<dbReference type="STRING" id="4846.A0A367KSP9"/>
<organism evidence="10 11">
    <name type="scientific">Rhizopus stolonifer</name>
    <name type="common">Rhizopus nigricans</name>
    <dbReference type="NCBI Taxonomy" id="4846"/>
    <lineage>
        <taxon>Eukaryota</taxon>
        <taxon>Fungi</taxon>
        <taxon>Fungi incertae sedis</taxon>
        <taxon>Mucoromycota</taxon>
        <taxon>Mucoromycotina</taxon>
        <taxon>Mucoromycetes</taxon>
        <taxon>Mucorales</taxon>
        <taxon>Mucorineae</taxon>
        <taxon>Rhizopodaceae</taxon>
        <taxon>Rhizopus</taxon>
    </lineage>
</organism>
<keyword evidence="2 6" id="KW-0812">Transmembrane</keyword>
<evidence type="ECO:0000256" key="1">
    <source>
        <dbReference type="ARBA" id="ARBA00004141"/>
    </source>
</evidence>
<dbReference type="EMBL" id="PJQM01000450">
    <property type="protein sequence ID" value="RCI05206.1"/>
    <property type="molecule type" value="Genomic_DNA"/>
</dbReference>
<dbReference type="OrthoDB" id="1924968at2759"/>
<dbReference type="Pfam" id="PF10337">
    <property type="entry name" value="ArAE_2_N"/>
    <property type="match status" value="1"/>
</dbReference>
<dbReference type="InterPro" id="IPR018823">
    <property type="entry name" value="ArAE_2_N"/>
</dbReference>
<dbReference type="Pfam" id="PF10334">
    <property type="entry name" value="BRE4"/>
    <property type="match status" value="1"/>
</dbReference>
<dbReference type="PRINTS" id="PR02047">
    <property type="entry name" value="BREFELDNASP4"/>
</dbReference>
<dbReference type="PANTHER" id="PTHR47804:SF3">
    <property type="entry name" value="PROTEIN BRE4"/>
    <property type="match status" value="1"/>
</dbReference>
<feature type="domain" description="Putative ER transporter 6TM N-terminal" evidence="8">
    <location>
        <begin position="60"/>
        <end position="280"/>
    </location>
</feature>
<feature type="transmembrane region" description="Helical" evidence="6">
    <location>
        <begin position="59"/>
        <end position="79"/>
    </location>
</feature>
<accession>A0A367KSP9</accession>
<name>A0A367KSP9_RHIST</name>
<reference evidence="10 11" key="1">
    <citation type="journal article" date="2018" name="G3 (Bethesda)">
        <title>Phylogenetic and Phylogenomic Definition of Rhizopus Species.</title>
        <authorList>
            <person name="Gryganskyi A.P."/>
            <person name="Golan J."/>
            <person name="Dolatabadi S."/>
            <person name="Mondo S."/>
            <person name="Robb S."/>
            <person name="Idnurm A."/>
            <person name="Muszewska A."/>
            <person name="Steczkiewicz K."/>
            <person name="Masonjones S."/>
            <person name="Liao H.L."/>
            <person name="Gajdeczka M.T."/>
            <person name="Anike F."/>
            <person name="Vuek A."/>
            <person name="Anishchenko I.M."/>
            <person name="Voigt K."/>
            <person name="de Hoog G.S."/>
            <person name="Smith M.E."/>
            <person name="Heitman J."/>
            <person name="Vilgalys R."/>
            <person name="Stajich J.E."/>
        </authorList>
    </citation>
    <scope>NUCLEOTIDE SEQUENCE [LARGE SCALE GENOMIC DNA]</scope>
    <source>
        <strain evidence="10 11">LSU 92-RS-03</strain>
    </source>
</reference>
<feature type="compositionally biased region" description="Basic and acidic residues" evidence="5">
    <location>
        <begin position="291"/>
        <end position="301"/>
    </location>
</feature>
<feature type="transmembrane region" description="Helical" evidence="6">
    <location>
        <begin position="85"/>
        <end position="105"/>
    </location>
</feature>
<proteinExistence type="predicted"/>
<feature type="compositionally biased region" description="Basic and acidic residues" evidence="5">
    <location>
        <begin position="316"/>
        <end position="328"/>
    </location>
</feature>
<keyword evidence="3 6" id="KW-1133">Transmembrane helix</keyword>
<evidence type="ECO:0000256" key="2">
    <source>
        <dbReference type="ARBA" id="ARBA00022692"/>
    </source>
</evidence>
<gene>
    <name evidence="10" type="ORF">CU098_012605</name>
</gene>
<evidence type="ECO:0000256" key="5">
    <source>
        <dbReference type="SAM" id="MobiDB-lite"/>
    </source>
</evidence>
<evidence type="ECO:0000256" key="4">
    <source>
        <dbReference type="ARBA" id="ARBA00023136"/>
    </source>
</evidence>
<dbReference type="Pfam" id="PF13515">
    <property type="entry name" value="FUSC_2"/>
    <property type="match status" value="1"/>
</dbReference>
<feature type="transmembrane region" description="Helical" evidence="6">
    <location>
        <begin position="30"/>
        <end position="47"/>
    </location>
</feature>
<comment type="subcellular location">
    <subcellularLocation>
        <location evidence="1">Membrane</location>
        <topology evidence="1">Multi-pass membrane protein</topology>
    </subcellularLocation>
</comment>
<evidence type="ECO:0000256" key="3">
    <source>
        <dbReference type="ARBA" id="ARBA00022989"/>
    </source>
</evidence>
<feature type="transmembrane region" description="Helical" evidence="6">
    <location>
        <begin position="823"/>
        <end position="844"/>
    </location>
</feature>
<feature type="compositionally biased region" description="Polar residues" evidence="5">
    <location>
        <begin position="302"/>
        <end position="315"/>
    </location>
</feature>
<dbReference type="AlphaFoldDB" id="A0A367KSP9"/>
<dbReference type="InterPro" id="IPR023244">
    <property type="entry name" value="Brefeldin_A-sensitivity_4"/>
</dbReference>
<comment type="caution">
    <text evidence="10">The sequence shown here is derived from an EMBL/GenBank/DDBJ whole genome shotgun (WGS) entry which is preliminary data.</text>
</comment>
<evidence type="ECO:0000313" key="10">
    <source>
        <dbReference type="EMBL" id="RCI05206.1"/>
    </source>
</evidence>
<feature type="non-terminal residue" evidence="10">
    <location>
        <position position="1"/>
    </location>
</feature>
<dbReference type="InterPro" id="IPR052430">
    <property type="entry name" value="IVT-Associated"/>
</dbReference>
<dbReference type="GO" id="GO:0016020">
    <property type="term" value="C:membrane"/>
    <property type="evidence" value="ECO:0007669"/>
    <property type="project" value="UniProtKB-SubCell"/>
</dbReference>
<feature type="transmembrane region" description="Helical" evidence="6">
    <location>
        <begin position="796"/>
        <end position="816"/>
    </location>
</feature>
<evidence type="ECO:0008006" key="12">
    <source>
        <dbReference type="Google" id="ProtNLM"/>
    </source>
</evidence>
<evidence type="ECO:0000256" key="6">
    <source>
        <dbReference type="SAM" id="Phobius"/>
    </source>
</evidence>
<dbReference type="InterPro" id="IPR049453">
    <property type="entry name" value="Memb_transporter_dom"/>
</dbReference>
<evidence type="ECO:0000259" key="7">
    <source>
        <dbReference type="Pfam" id="PF10334"/>
    </source>
</evidence>
<evidence type="ECO:0000259" key="8">
    <source>
        <dbReference type="Pfam" id="PF10337"/>
    </source>
</evidence>
<evidence type="ECO:0000313" key="11">
    <source>
        <dbReference type="Proteomes" id="UP000253551"/>
    </source>
</evidence>
<keyword evidence="11" id="KW-1185">Reference proteome</keyword>
<dbReference type="PANTHER" id="PTHR47804">
    <property type="entry name" value="60S RIBOSOMAL PROTEIN L19"/>
    <property type="match status" value="1"/>
</dbReference>
<feature type="domain" description="DUF2421" evidence="7">
    <location>
        <begin position="877"/>
        <end position="1033"/>
    </location>
</feature>
<sequence length="1104" mass="126129">PAPYIVCAGCLLSHPGRTLGAQLDATLASIVGTIIGIIYTLAGVAAATKYNIDHPGSSAGTAINCAFLMFGVFFAQIVRQKAPKLFFFTIQFLVIVMFSMTSSAGNTEMHLSLSSQYGIPFFIGTFVSLVVNLFLWPETAMDGLGRALNQTLCDTREMLDTITRQFFLDPESPMVPAHVVDELAAKMRQGMVKINTAYKEAKYEVVYAYTCSSDLNSLRRSLDMITRHLNLLGSNLKTERILFKSASSISKHQEEIVTDSYQPIENDCLHQSVRDAVNSYLEDGTYHASIKPHDYHRKESSQSDTGHSESSTNDENISKEPRMKEGSKSKCHTTPLKRFSEPQNMGHEEGSKEKRKGHVHSLSTDDANQETISSVRSFLNLAKLSVSAPKPPPKSEKKLESTSKRLMVTYLDTLRDPLISLAAECALVLDCIRDSLCDQLDISNDDDAYVQHKSVCSYLLHLLKIKTVNTEFYLKYLERKKRNASFLCSCADTMRYRIKQFDKCQKIRMQALYRLNQTHLHQQKLDSGLQEDLFLIFFFIFTMREIALGLGQMARDMRKIQEKTQQEIRSSKRQSRKKHLYMPQVTIQTWKKWFLSNNYRNVLDRGGYTFSYFQNYMPADIEPKNAEEEYRLSKITTNRNNQTLQSDLESKNVNVHEDDTEELTQMRHRKKTQEYNLSSLAKLESGPSSSLKETEKVPFILRFRYRLWFLLQFFQNYEFRFALKMSIVVGALTIPAWIPSTREWFAAIRGQWAALTVICIMSPTSGGTLSAGLWRLVATLVGGFWAWAALEINSTSGALLSGFGVILAIPLFLIHFSTSYSKVALISLVTYVVIGFQSASPISYPESIATMVWQRTTTLVIGLVAALLLNWMVWPFVARDAVRKTLASAIGDLGDYYAYVMGTFLYHDEGLFPTIDEYKEAEKIERRLESMLTTCGVLLELTDHEPRLKGPFPKEFYREMITSCMNMLDCLVSMRIAFLKMSPSVKKTVWSLDQNFYRRDMVASILLHFYTLSASLRAKIPLPSFVPSARQARLKILHRRRPEDHPKKLLRYQNLTWFSMSFSTEELIEELEHLTELIRFIVGDSRFTSKARRLEKSRKFQIYE</sequence>
<dbReference type="InterPro" id="IPR018820">
    <property type="entry name" value="BRE4-related_DUF2421"/>
</dbReference>
<feature type="transmembrane region" description="Helical" evidence="6">
    <location>
        <begin position="856"/>
        <end position="877"/>
    </location>
</feature>
<keyword evidence="4 6" id="KW-0472">Membrane</keyword>
<feature type="transmembrane region" description="Helical" evidence="6">
    <location>
        <begin position="117"/>
        <end position="136"/>
    </location>
</feature>
<feature type="domain" description="Integral membrane bound transporter" evidence="9">
    <location>
        <begin position="743"/>
        <end position="868"/>
    </location>
</feature>